<evidence type="ECO:0000256" key="2">
    <source>
        <dbReference type="ARBA" id="ARBA00005466"/>
    </source>
</evidence>
<reference evidence="7" key="1">
    <citation type="submission" date="2022-08" db="EMBL/GenBank/DDBJ databases">
        <authorList>
            <consortium name="DOE Joint Genome Institute"/>
            <person name="Min B."/>
            <person name="Riley R."/>
            <person name="Sierra-Patev S."/>
            <person name="Naranjo-Ortiz M."/>
            <person name="Looney B."/>
            <person name="Konkel Z."/>
            <person name="Slot J.C."/>
            <person name="Sakamoto Y."/>
            <person name="Steenwyk J.L."/>
            <person name="Rokas A."/>
            <person name="Carro J."/>
            <person name="Camarero S."/>
            <person name="Ferreira P."/>
            <person name="Molpeceres G."/>
            <person name="Ruiz-Duenas F.J."/>
            <person name="Serrano A."/>
            <person name="Henrissat B."/>
            <person name="Drula E."/>
            <person name="Hughes K.W."/>
            <person name="Mata J.L."/>
            <person name="Ishikawa N.K."/>
            <person name="Vargas-Isla R."/>
            <person name="Ushijima S."/>
            <person name="Smith C.A."/>
            <person name="Ahrendt S."/>
            <person name="Andreopoulos W."/>
            <person name="He G."/>
            <person name="Labutti K."/>
            <person name="Lipzen A."/>
            <person name="Ng V."/>
            <person name="Sandor L."/>
            <person name="Barry K."/>
            <person name="Martinez A.T."/>
            <person name="Xiao Y."/>
            <person name="Gibbons J.G."/>
            <person name="Terashima K."/>
            <person name="Hibbett D.S."/>
            <person name="Grigoriev I.V."/>
        </authorList>
    </citation>
    <scope>NUCLEOTIDE SEQUENCE</scope>
    <source>
        <strain evidence="7">TFB10827</strain>
    </source>
</reference>
<keyword evidence="3" id="KW-0285">Flavoprotein</keyword>
<comment type="cofactor">
    <cofactor evidence="1">
        <name>FAD</name>
        <dbReference type="ChEBI" id="CHEBI:57692"/>
    </cofactor>
</comment>
<dbReference type="InterPro" id="IPR006094">
    <property type="entry name" value="Oxid_FAD_bind_N"/>
</dbReference>
<dbReference type="InterPro" id="IPR016169">
    <property type="entry name" value="FAD-bd_PCMH_sub2"/>
</dbReference>
<dbReference type="PANTHER" id="PTHR42973">
    <property type="entry name" value="BINDING OXIDOREDUCTASE, PUTATIVE (AFU_ORTHOLOGUE AFUA_1G17690)-RELATED"/>
    <property type="match status" value="1"/>
</dbReference>
<name>A0ABQ8Q4H8_9AGAR</name>
<evidence type="ECO:0000313" key="8">
    <source>
        <dbReference type="Proteomes" id="UP001163828"/>
    </source>
</evidence>
<evidence type="ECO:0000256" key="1">
    <source>
        <dbReference type="ARBA" id="ARBA00001974"/>
    </source>
</evidence>
<dbReference type="PROSITE" id="PS51387">
    <property type="entry name" value="FAD_PCMH"/>
    <property type="match status" value="1"/>
</dbReference>
<dbReference type="EMBL" id="MU790752">
    <property type="protein sequence ID" value="KAJ3993639.1"/>
    <property type="molecule type" value="Genomic_DNA"/>
</dbReference>
<dbReference type="InterPro" id="IPR016166">
    <property type="entry name" value="FAD-bd_PCMH"/>
</dbReference>
<dbReference type="Proteomes" id="UP001163828">
    <property type="component" value="Unassembled WGS sequence"/>
</dbReference>
<proteinExistence type="inferred from homology"/>
<gene>
    <name evidence="7" type="ORF">F5050DRAFT_1577206</name>
</gene>
<dbReference type="InterPro" id="IPR012951">
    <property type="entry name" value="BBE"/>
</dbReference>
<evidence type="ECO:0000256" key="3">
    <source>
        <dbReference type="ARBA" id="ARBA00022630"/>
    </source>
</evidence>
<dbReference type="SUPFAM" id="SSF56176">
    <property type="entry name" value="FAD-binding/transporter-associated domain-like"/>
    <property type="match status" value="1"/>
</dbReference>
<dbReference type="Pfam" id="PF08031">
    <property type="entry name" value="BBE"/>
    <property type="match status" value="1"/>
</dbReference>
<keyword evidence="4" id="KW-0274">FAD</keyword>
<evidence type="ECO:0000313" key="7">
    <source>
        <dbReference type="EMBL" id="KAJ3993639.1"/>
    </source>
</evidence>
<evidence type="ECO:0000259" key="6">
    <source>
        <dbReference type="PROSITE" id="PS51387"/>
    </source>
</evidence>
<keyword evidence="8" id="KW-1185">Reference proteome</keyword>
<sequence length="468" mass="50712">METLAIQGEIEILTVESGDAYAAALRRNSDLSVLPAKYVVYPAVYEDISSIIAFALTQSPPLEIAVKGGGAHSSTWASSNGGIVIDLGKLKKVTLFEDGQYITVQGGALWGDVYEVTAREHVDVVGSPLWFVGVGGFTLGGGYGPLSGQYGLAIDNMISATVVLADGRIVKTNREEEPDLFWAIRGGGGQFGIVVDITFKVHSAVGPIGCGIISYPGSELDQLLKIIGVCDWNRIMTPQERFTMSFSRPAPHFKPSIVILPTILHDQDGSKSREVLRPFREGSANPSFYNIGQVPNMLAVSHSADVALSTAPRSLVIRGTLFSDFFPELLLTVWEKWVEFTEGNEDVRASTVLWDLTHPRSITGVSSADTALPVRSPHYWMAVQGRSTTAISIKTAQEFATSVVSFVRSKNTELSGKDLGWFLNLTQGDESAEDVFGTNLPRLSKLKAKYDPKKVWSKGLVIDPAELT</sequence>
<comment type="caution">
    <text evidence="7">The sequence shown here is derived from an EMBL/GenBank/DDBJ whole genome shotgun (WGS) entry which is preliminary data.</text>
</comment>
<dbReference type="InterPro" id="IPR050416">
    <property type="entry name" value="FAD-linked_Oxidoreductase"/>
</dbReference>
<dbReference type="Gene3D" id="3.30.465.10">
    <property type="match status" value="1"/>
</dbReference>
<dbReference type="Gene3D" id="3.30.43.10">
    <property type="entry name" value="Uridine Diphospho-n-acetylenolpyruvylglucosamine Reductase, domain 2"/>
    <property type="match status" value="1"/>
</dbReference>
<evidence type="ECO:0000256" key="5">
    <source>
        <dbReference type="ARBA" id="ARBA00023002"/>
    </source>
</evidence>
<dbReference type="Gene3D" id="3.40.462.20">
    <property type="match status" value="1"/>
</dbReference>
<dbReference type="Pfam" id="PF01565">
    <property type="entry name" value="FAD_binding_4"/>
    <property type="match status" value="1"/>
</dbReference>
<organism evidence="7 8">
    <name type="scientific">Lentinula boryana</name>
    <dbReference type="NCBI Taxonomy" id="40481"/>
    <lineage>
        <taxon>Eukaryota</taxon>
        <taxon>Fungi</taxon>
        <taxon>Dikarya</taxon>
        <taxon>Basidiomycota</taxon>
        <taxon>Agaricomycotina</taxon>
        <taxon>Agaricomycetes</taxon>
        <taxon>Agaricomycetidae</taxon>
        <taxon>Agaricales</taxon>
        <taxon>Marasmiineae</taxon>
        <taxon>Omphalotaceae</taxon>
        <taxon>Lentinula</taxon>
    </lineage>
</organism>
<dbReference type="InterPro" id="IPR036318">
    <property type="entry name" value="FAD-bd_PCMH-like_sf"/>
</dbReference>
<keyword evidence="5" id="KW-0560">Oxidoreductase</keyword>
<accession>A0ABQ8Q4H8</accession>
<dbReference type="PANTHER" id="PTHR42973:SF39">
    <property type="entry name" value="FAD-BINDING PCMH-TYPE DOMAIN-CONTAINING PROTEIN"/>
    <property type="match status" value="1"/>
</dbReference>
<comment type="similarity">
    <text evidence="2">Belongs to the oxygen-dependent FAD-linked oxidoreductase family.</text>
</comment>
<protein>
    <submittedName>
        <fullName evidence="7">FAD-binding domain-containing protein</fullName>
    </submittedName>
</protein>
<feature type="domain" description="FAD-binding PCMH-type" evidence="6">
    <location>
        <begin position="31"/>
        <end position="204"/>
    </location>
</feature>
<evidence type="ECO:0000256" key="4">
    <source>
        <dbReference type="ARBA" id="ARBA00022827"/>
    </source>
</evidence>
<dbReference type="InterPro" id="IPR016167">
    <property type="entry name" value="FAD-bd_PCMH_sub1"/>
</dbReference>